<dbReference type="PANTHER" id="PTHR48125:SF12">
    <property type="entry name" value="AT HOOK TRANSCRIPTION FACTOR FAMILY-RELATED"/>
    <property type="match status" value="1"/>
</dbReference>
<dbReference type="AlphaFoldDB" id="A0A8H8CNE2"/>
<evidence type="ECO:0000313" key="2">
    <source>
        <dbReference type="EMBL" id="KAG5171738.1"/>
    </source>
</evidence>
<gene>
    <name evidence="2" type="ORF">JR316_003826</name>
</gene>
<feature type="region of interest" description="Disordered" evidence="1">
    <location>
        <begin position="777"/>
        <end position="799"/>
    </location>
</feature>
<reference evidence="2" key="1">
    <citation type="submission" date="2021-02" db="EMBL/GenBank/DDBJ databases">
        <title>Psilocybe cubensis genome.</title>
        <authorList>
            <person name="Mckernan K.J."/>
            <person name="Crawford S."/>
            <person name="Trippe A."/>
            <person name="Kane L.T."/>
            <person name="Mclaughlin S."/>
        </authorList>
    </citation>
    <scope>NUCLEOTIDE SEQUENCE [LARGE SCALE GENOMIC DNA]</scope>
    <source>
        <strain evidence="2">MGC-MH-2018</strain>
    </source>
</reference>
<feature type="region of interest" description="Disordered" evidence="1">
    <location>
        <begin position="1054"/>
        <end position="1136"/>
    </location>
</feature>
<feature type="region of interest" description="Disordered" evidence="1">
    <location>
        <begin position="603"/>
        <end position="652"/>
    </location>
</feature>
<name>A0A8H8CNE2_PSICU</name>
<evidence type="ECO:0000256" key="1">
    <source>
        <dbReference type="SAM" id="MobiDB-lite"/>
    </source>
</evidence>
<feature type="region of interest" description="Disordered" evidence="1">
    <location>
        <begin position="830"/>
        <end position="890"/>
    </location>
</feature>
<feature type="region of interest" description="Disordered" evidence="1">
    <location>
        <begin position="182"/>
        <end position="201"/>
    </location>
</feature>
<protein>
    <submittedName>
        <fullName evidence="2">Uncharacterized protein</fullName>
    </submittedName>
</protein>
<sequence>MDSAMDISARAPSPSPSSDSDSDSYNTESARIYFGPLKTPERKFAAAAASKRLFPPPSNSSLRRSPRLSSPRPRSATPTDVQPTREDLDDIERVAQLVRESEDEDESMPTSGSGTPQNGEVFVDEPSSALADKVLHALDNPSPPPSPPAALSLFDPYHTTVPEVSTDYQADLMSLTINDKTEEDDENPLYNPPTNFQPSQPPLPSDVPVDLTNEAAAEGNLISFDSFMTPPKQDTASGNVSDPTVTILPSVVLSVDDLLAQSPSPGKILMASQVTIPTVLIQTHEHSAQDAGSPMAVDNANLIDTGIEMLPEFTVGSTSGDLQPQQDILVEDVNQTPTPKLGEAPTTLLTQSLQGNLTDDVDSTQMMGVGEGSTTPLRRSTRPRKSITPNPPAPIAPIPSPPSIARTKVRRKSVAVDPKEEIIADSQDEDEPQPRTTPVAARVRHRSPGKVPLSFQRELGSLSPTSSNVLSTLAFSAGDDSTATDVAAAAPASDLATIEPSQPTLSFSVFVPPETAGPSTPIRNTGPIRFVSPSKAQTSPNKFRIQTPSLNDPTVTPARRIPISEGIAQGYISPEKAAQLGYKPPAAPLAFVPTPARRVFVKDDTQPSTSKSNAPRLASPVRTLPKQRERSAEPPLRLGESIKGKEKAAPVLKRPTTVVAKLPFPLVPSETQTVSVPSVAQALAQDEANKPKSSPLKSNLKQPTSRIPRIGAKPYARSGDTKSTAKATSTTTPRIVDLTKVNSLNYEVFLLTNHFYLSQPPPKPSIVENARRSVRVPDSTKSTVVSSSKTKPATATSATVLKRKREAEKVSPPKPRVVIIRRVPPVVTAAANEPSTSTPTQASIPSAAPSVPAKSKKPSQGPLRIRRVMDPEPPVTRQVTPPPPPVVPPEHEVELPTIVVNPPRAVNGQLAPIKDPSPPQDMEVDELLPSSPPEPASLEPESVPMGENATSETVVVTPTPIVTVTDYSSIDPPTSGLRRTTRSRRTTTTAIDVFGEGNSRSTASSRRKPPAFRSDDVFSGMSITALKDLTTSNTVHNQKYLAAKLETEVVRREGIRPESPAMKVRTVLQRQQDEREKQRAERAQRRSRRSGELLDEDMEGSSDVGYSSLGEEHGADEEQQVKHQRGAGDEEDYVTPERPLKHLKRTRLFGDPEEEEPEPPKRRVKWDRGLFTTVYLDEVQLGSRQTTKENVSLKGILAPTAKALRLDTLGNLPHADTPLTDLVQENITVKKIVYDSDVIEPEIVVKNTRAKKKK</sequence>
<feature type="region of interest" description="Disordered" evidence="1">
    <location>
        <begin position="1"/>
        <end position="27"/>
    </location>
</feature>
<dbReference type="EMBL" id="JAFIQS010000003">
    <property type="protein sequence ID" value="KAG5171738.1"/>
    <property type="molecule type" value="Genomic_DNA"/>
</dbReference>
<dbReference type="PANTHER" id="PTHR48125">
    <property type="entry name" value="LP07818P1"/>
    <property type="match status" value="1"/>
</dbReference>
<feature type="compositionally biased region" description="Low complexity" evidence="1">
    <location>
        <begin position="779"/>
        <end position="799"/>
    </location>
</feature>
<feature type="region of interest" description="Disordered" evidence="1">
    <location>
        <begin position="966"/>
        <end position="989"/>
    </location>
</feature>
<feature type="compositionally biased region" description="Low complexity" evidence="1">
    <location>
        <begin position="721"/>
        <end position="730"/>
    </location>
</feature>
<proteinExistence type="predicted"/>
<feature type="region of interest" description="Disordered" evidence="1">
    <location>
        <begin position="533"/>
        <end position="557"/>
    </location>
</feature>
<feature type="compositionally biased region" description="Low complexity" evidence="1">
    <location>
        <begin position="691"/>
        <end position="701"/>
    </location>
</feature>
<feature type="compositionally biased region" description="Basic and acidic residues" evidence="1">
    <location>
        <begin position="1071"/>
        <end position="1092"/>
    </location>
</feature>
<feature type="compositionally biased region" description="Pro residues" evidence="1">
    <location>
        <begin position="389"/>
        <end position="402"/>
    </location>
</feature>
<dbReference type="OrthoDB" id="2148418at2759"/>
<feature type="region of interest" description="Disordered" evidence="1">
    <location>
        <begin position="44"/>
        <end position="154"/>
    </location>
</feature>
<organism evidence="2">
    <name type="scientific">Psilocybe cubensis</name>
    <name type="common">Psychedelic mushroom</name>
    <name type="synonym">Stropharia cubensis</name>
    <dbReference type="NCBI Taxonomy" id="181762"/>
    <lineage>
        <taxon>Eukaryota</taxon>
        <taxon>Fungi</taxon>
        <taxon>Dikarya</taxon>
        <taxon>Basidiomycota</taxon>
        <taxon>Agaricomycotina</taxon>
        <taxon>Agaricomycetes</taxon>
        <taxon>Agaricomycetidae</taxon>
        <taxon>Agaricales</taxon>
        <taxon>Agaricineae</taxon>
        <taxon>Strophariaceae</taxon>
        <taxon>Psilocybe</taxon>
    </lineage>
</organism>
<comment type="caution">
    <text evidence="2">The sequence shown here is derived from an EMBL/GenBank/DDBJ whole genome shotgun (WGS) entry which is preliminary data.</text>
</comment>
<feature type="region of interest" description="Disordered" evidence="1">
    <location>
        <begin position="686"/>
        <end position="730"/>
    </location>
</feature>
<accession>A0A8H8CNE2</accession>
<feature type="compositionally biased region" description="Low complexity" evidence="1">
    <location>
        <begin position="59"/>
        <end position="75"/>
    </location>
</feature>
<feature type="compositionally biased region" description="Polar residues" evidence="1">
    <location>
        <begin position="108"/>
        <end position="118"/>
    </location>
</feature>
<feature type="region of interest" description="Disordered" evidence="1">
    <location>
        <begin position="907"/>
        <end position="950"/>
    </location>
</feature>
<feature type="region of interest" description="Disordered" evidence="1">
    <location>
        <begin position="358"/>
        <end position="448"/>
    </location>
</feature>
<feature type="compositionally biased region" description="Low complexity" evidence="1">
    <location>
        <begin position="842"/>
        <end position="853"/>
    </location>
</feature>
<feature type="compositionally biased region" description="Polar residues" evidence="1">
    <location>
        <begin position="534"/>
        <end position="554"/>
    </location>
</feature>